<dbReference type="InterPro" id="IPR011430">
    <property type="entry name" value="UTP20_N"/>
</dbReference>
<comment type="caution">
    <text evidence="4">The sequence shown here is derived from an EMBL/GenBank/DDBJ whole genome shotgun (WGS) entry which is preliminary data.</text>
</comment>
<evidence type="ECO:0000313" key="4">
    <source>
        <dbReference type="EMBL" id="KAF4653931.1"/>
    </source>
</evidence>
<feature type="compositionally biased region" description="Low complexity" evidence="1">
    <location>
        <begin position="2681"/>
        <end position="2695"/>
    </location>
</feature>
<dbReference type="InterPro" id="IPR016024">
    <property type="entry name" value="ARM-type_fold"/>
</dbReference>
<feature type="compositionally biased region" description="Polar residues" evidence="1">
    <location>
        <begin position="15"/>
        <end position="26"/>
    </location>
</feature>
<dbReference type="Pfam" id="PF07539">
    <property type="entry name" value="UTP20_N"/>
    <property type="match status" value="1"/>
</dbReference>
<gene>
    <name evidence="4" type="primary">UTP20</name>
    <name evidence="4" type="ORF">FOZ61_008591</name>
</gene>
<feature type="region of interest" description="Disordered" evidence="1">
    <location>
        <begin position="1737"/>
        <end position="1765"/>
    </location>
</feature>
<dbReference type="InterPro" id="IPR052575">
    <property type="entry name" value="SSU_processome_comp_20"/>
</dbReference>
<dbReference type="InterPro" id="IPR046523">
    <property type="entry name" value="UTP20_dom"/>
</dbReference>
<reference evidence="4 5" key="1">
    <citation type="submission" date="2020-04" db="EMBL/GenBank/DDBJ databases">
        <title>Perkinsus olseni comparative genomics.</title>
        <authorList>
            <person name="Bogema D.R."/>
        </authorList>
    </citation>
    <scope>NUCLEOTIDE SEQUENCE [LARGE SCALE GENOMIC DNA]</scope>
    <source>
        <strain evidence="4">ATCC PRA-179</strain>
    </source>
</reference>
<feature type="region of interest" description="Disordered" evidence="1">
    <location>
        <begin position="1"/>
        <end position="46"/>
    </location>
</feature>
<feature type="compositionally biased region" description="Basic residues" evidence="1">
    <location>
        <begin position="1"/>
        <end position="11"/>
    </location>
</feature>
<name>A0A7J6L4I6_PEROL</name>
<dbReference type="OrthoDB" id="360653at2759"/>
<dbReference type="PANTHER" id="PTHR17695">
    <property type="entry name" value="SMALL SUBUNIT PROCESSOME COMPONENT 20 HOMOLOG"/>
    <property type="match status" value="1"/>
</dbReference>
<dbReference type="GO" id="GO:0030686">
    <property type="term" value="C:90S preribosome"/>
    <property type="evidence" value="ECO:0007669"/>
    <property type="project" value="TreeGrafter"/>
</dbReference>
<dbReference type="Gene3D" id="1.25.10.10">
    <property type="entry name" value="Leucine-rich Repeat Variant"/>
    <property type="match status" value="1"/>
</dbReference>
<feature type="compositionally biased region" description="Acidic residues" evidence="1">
    <location>
        <begin position="2696"/>
        <end position="2707"/>
    </location>
</feature>
<dbReference type="PANTHER" id="PTHR17695:SF11">
    <property type="entry name" value="SMALL SUBUNIT PROCESSOME COMPONENT 20 HOMOLOG"/>
    <property type="match status" value="1"/>
</dbReference>
<dbReference type="Proteomes" id="UP000570595">
    <property type="component" value="Unassembled WGS sequence"/>
</dbReference>
<feature type="compositionally biased region" description="Acidic residues" evidence="1">
    <location>
        <begin position="2651"/>
        <end position="2680"/>
    </location>
</feature>
<feature type="domain" description="U3 small nucleolar RNA-associated protein 20 N-terminal" evidence="2">
    <location>
        <begin position="948"/>
        <end position="1495"/>
    </location>
</feature>
<dbReference type="SUPFAM" id="SSF48371">
    <property type="entry name" value="ARM repeat"/>
    <property type="match status" value="2"/>
</dbReference>
<proteinExistence type="predicted"/>
<organism evidence="4 5">
    <name type="scientific">Perkinsus olseni</name>
    <name type="common">Perkinsus atlanticus</name>
    <dbReference type="NCBI Taxonomy" id="32597"/>
    <lineage>
        <taxon>Eukaryota</taxon>
        <taxon>Sar</taxon>
        <taxon>Alveolata</taxon>
        <taxon>Perkinsozoa</taxon>
        <taxon>Perkinsea</taxon>
        <taxon>Perkinsida</taxon>
        <taxon>Perkinsidae</taxon>
        <taxon>Perkinsus</taxon>
    </lineage>
</organism>
<accession>A0A7J6L4I6</accession>
<evidence type="ECO:0000313" key="5">
    <source>
        <dbReference type="Proteomes" id="UP000570595"/>
    </source>
</evidence>
<feature type="domain" description="U3 small nucleolar RNA-associated protein 20" evidence="3">
    <location>
        <begin position="1766"/>
        <end position="1949"/>
    </location>
</feature>
<protein>
    <submittedName>
        <fullName evidence="4">U3 snoRNP protein</fullName>
    </submittedName>
</protein>
<dbReference type="Pfam" id="PF20416">
    <property type="entry name" value="UTP20"/>
    <property type="match status" value="1"/>
</dbReference>
<sequence length="2941" mass="321014">MPLPPGKRRKGGSVVSDTTKLQLQRTQAKRRKVDDKAAGHATRKQQNRHVYAGFAQRIKNINATITNNYEYLDHTIPDETNLRTSYLLQECRKWRLENKTADFDAALRELLPLVRTMPHILHHLGKICSIFDKHLRKEKSLALEPLLGMLPVLARDTRGELMPYFVDTIFGTLVWLLETRLDDPDAMEWIFQSMGYLFKCLSSYLLADAHTFTSFVAQYEQLLSHKRSYIRQFASESLAYLLRRSATTSEKTTGSFGIVLDLSLKTPQLSDSVAIVITEACKGVGTIFHTKARPIVQTMLQWTRDNNSKDSLPSTIPDEDTTSYTLVVNVFKRLLLTCQSSIPVLLANFGDLLLQNLPPVREVEEWVLLLEVLGSVGKAYTPNTPGEQQNTQTTSIIDLVRGVMDSKVDDAGDAIRLCKPLSEGHALLPYFIDALREEGRLDDLCHKVSLSITAPSTLEFIYNLHSPARGEDDDDDDDDDSWAQIACPIWNTLCSTFNDLTADKTPDLAVAMRSFLEQVPPDCGDDDAIDISSTQRVCITAAGYTCAATPSPAANDLAYLTLIAGIKDKGGLGDAAVSPAKVAKAVNKALKRLHTPTADHEPAILALCIRLCPQSQLEEYAAATAGSIECSSGVLEALHYRGWTPDSDEAIANLIHACADTRGPVREAALSLLLAKWPQSTPISCALSMEATGPLGIDTERERMIRIGRLAESITTNTQASKEEISVAAKVLVAEYSVPLSTLWPSTTTALSKLVSDDPNGPTAKTRRSEVWQALKESIQSVWPLMARQPVHDDGDEQMASEESMADRALVVAKAAGEETQVAGSSTRHQQLCRAIAAVIGASPQMRKEKSEENQWLVTSCLDVLKGRYEYDTTVGGPTASVAQVSDLLDCLITVAKDRAFICPEAMEGELSRMAVDYLLGDSSLGHDKRRAGMATIGLQLLLQCRGWKDTLKKYKKEILMLTDDKTFRDGLLKIPLGEGGDQSVDEDDTVNRIADEDRPKVVTVIYCILLGKLSAKGGGIDKHGQTQATRRGQILTYIAGGRVEDLAIFLDAMEAPLNGDLRKCCIGYLKALKDVQKAMGARLSMHVPRIGKGLVSLWSDDVKGAHYDAEFTNTVRKLIVQLLCGLLEKHPKDADYGTILLPLKDDISEWMDGMAHAGESSLVLSLFLSIASDGALFHLFNDLAPNFLPMVFVNGGNSDKCLNDACRLVTLLLRGGSEAAGLFKIAEDKLTRRGVSYQKATRLRRRRLRRHQGDDREDEEEDEGAELRALEEVYSDALKEGEGIIKKHIDEVLLSLGSSELGNPEVLKALTILAPLCEREATATTLVELLCAQLETLKGRDKKPQDVAKAAASILDTLVNGGLLKMWSPSQDNSQVSCVLTRALSTVAGLGTRHQIALALGIVYERMGKTDQTTVKVSELLQQLTAINRLGGEPDFDKQVDGLNLILGPACEGVSTWWWVQAPILRHMLWQLREPTCDFGVRRLIEDALCKCSNDRSEDTTLLALVRGLIIPWSRKLLDHPAEVVVNSGIRIIAAYCTNMAPFAVAQGWDEAHDRSSTSEDDSGNATWAQLLHVELIPLAEQGTLDDLYHLQKSRQHRALVRILALEDDLSKSTIAHLLLPLGRYHIRNSPDDHNLVDVSTGIIKLAAKDLSWTRVINLFRWLGGQLKPGGVSRKGLKNRGIGRRGLSPEQVEKALLKGVSAAVQGLAQRDDLPEKISNLKSTVLPTLRRLVYSKQKTEDEAGQQVGTEKQPHHQGSRPGQQDTGVTVRVSMVSAMLEVLSLMDADVFGSEFNKLTGVVVGGLLSRELEDRRKARDALSRMAAAATSLKQITFMLRTIRTRLARGGYQTPVAVFTASKIIDSATLEDGEGVEAFLKEVMGIYAMEEARWLSMQGRAESTQGTEENPMLAKQVSEAARPKANAILEAVGKAMPIEKVLDGLMKPLYGRLIGTELDDVREGAWSSQHAGGVGGARFARRVRTSMLQLTSGILESQSPLDFQQCQRVLTRAVSVLEDKCDFEEADLFSANAAIIDPESAKQEGKSGTMKTKKEEAVTVLPGAATGRGAWVSEEWKKAGTGGSTQRYDATIRGSAAAEVGLKLLEGLLKRGGRSTATLLSDEGTLRGVLSPVAYFITVSKVDDVFVPAARSLSRLISCMKYSTPKEDAGDSSSGSAPNNPLLEVLSAKETLGIVRSVLKMVQFYSAGASLSRDLTVVQAKRQQSTHSSAASSIVATCTKLLCSLLTGTVGIIKCNEELLLALLAHVELCVNEHPKLRMSAMTMLRRVIMPRVSPPSEASTKRTKSSGKAGHSQLVVQLYTVCNVVLENLLCGAGGTYYNDDSLGALCGQIVCKWLIDYPHTTQSLTAKIASLVRVAAACANSPNPTCAPPTRRYCINALHSLALQMPAEVLKEFSLMLTLTSLAGAAGETDDRCRSMLRELVKVVVEKVHLRPTLRGKVISWSKADNPKLLGAFGEFCLTCADSSDAGIVAVLREAVIRLGQISSSSQQLSYWHTLYELLIAFEAGGYHKAAGALDENGNAFMQLALGPAGTQAPHPWVRLAALRTVTEYCDVRNEWTIPESAVDTELLNQFGDSNKHSATDSYVPEGAIPRLTAACYSPFAGEHPEVASASVRATVAVLSCAQRDQSSRTEIVSDEEAEDEEDVNEEVDDTDVEETDEDVEPSTESAADGDGKASAAADEEDVSDTEDAGEGVADMGLLAEDEHHNDEDGGDGDIVVELPPESSARVPPRLRWLLVRTSYETRKLLAAYKRSGGIVRLGALLKLVCASAVLVTPDVLCSDEAGLLKPLLSTLVRISTVRPAQEGEDQIGQASSLTDLAKLRPYTGIRRVCAIANQAVESMGKWIRKAGGATLYNKWNTELVEMRGIVVRSRQKRRADEKADAIVNPQETAERRLAKRAVKVEKRKRAMKEKVQEWRGLKQRKL</sequence>
<dbReference type="EMBL" id="JABAHT010000577">
    <property type="protein sequence ID" value="KAF4653931.1"/>
    <property type="molecule type" value="Genomic_DNA"/>
</dbReference>
<evidence type="ECO:0000256" key="1">
    <source>
        <dbReference type="SAM" id="MobiDB-lite"/>
    </source>
</evidence>
<feature type="region of interest" description="Disordered" evidence="1">
    <location>
        <begin position="2642"/>
        <end position="2707"/>
    </location>
</feature>
<evidence type="ECO:0000259" key="2">
    <source>
        <dbReference type="Pfam" id="PF07539"/>
    </source>
</evidence>
<evidence type="ECO:0000259" key="3">
    <source>
        <dbReference type="Pfam" id="PF20416"/>
    </source>
</evidence>
<dbReference type="GO" id="GO:0032040">
    <property type="term" value="C:small-subunit processome"/>
    <property type="evidence" value="ECO:0007669"/>
    <property type="project" value="TreeGrafter"/>
</dbReference>
<dbReference type="InterPro" id="IPR011989">
    <property type="entry name" value="ARM-like"/>
</dbReference>